<protein>
    <submittedName>
        <fullName evidence="1">DUF707 domain-containing protein</fullName>
    </submittedName>
</protein>
<gene>
    <name evidence="1" type="ORF">EQG66_05095</name>
</gene>
<evidence type="ECO:0000313" key="2">
    <source>
        <dbReference type="Proteomes" id="UP000290958"/>
    </source>
</evidence>
<dbReference type="Proteomes" id="UP000290958">
    <property type="component" value="Unassembled WGS sequence"/>
</dbReference>
<dbReference type="InterPro" id="IPR007877">
    <property type="entry name" value="DUF707"/>
</dbReference>
<accession>A0A4V1N3U8</accession>
<dbReference type="AlphaFoldDB" id="A0A4V1N3U8"/>
<dbReference type="InterPro" id="IPR029044">
    <property type="entry name" value="Nucleotide-diphossugar_trans"/>
</dbReference>
<comment type="caution">
    <text evidence="1">The sequence shown here is derived from an EMBL/GenBank/DDBJ whole genome shotgun (WGS) entry which is preliminary data.</text>
</comment>
<proteinExistence type="predicted"/>
<dbReference type="SUPFAM" id="SSF53448">
    <property type="entry name" value="Nucleotide-diphospho-sugar transferases"/>
    <property type="match status" value="1"/>
</dbReference>
<sequence length="293" mass="32829">MTQPRALLISRIGPRSLHTHWLAEPHAPRGFDVLLSAYDPAVTVPAGEGIFFEHRSGSKVAGYGALLREHRALLAQYDYVALFDDDLLIDSADLARLFAIVREHKLKIAQPALTPQSYFTYAALLRHPGFVLRHMSYIEMMCPIFRVDILDSLIPLFELGHESGIDIIWSNLVWEHPHDLAVIDAVPVVHTQRVGGRKADNGFVDGRRYEDDIAAILARFGAQWLPCLPYGGIRADGRAVEGRSAMMRAALGLARAVPLQRPMKMRARNLAVYWKHMLTARARNIALDWPDAS</sequence>
<dbReference type="OrthoDB" id="7810870at2"/>
<name>A0A4V1N3U8_9SPHN</name>
<dbReference type="RefSeq" id="WP_129403453.1">
    <property type="nucleotide sequence ID" value="NZ_SBKP01000003.1"/>
</dbReference>
<keyword evidence="2" id="KW-1185">Reference proteome</keyword>
<evidence type="ECO:0000313" key="1">
    <source>
        <dbReference type="EMBL" id="RXR29916.1"/>
    </source>
</evidence>
<reference evidence="2" key="1">
    <citation type="submission" date="2019-01" db="EMBL/GenBank/DDBJ databases">
        <title>Cytophagaceae bacterium strain CAR-16.</title>
        <authorList>
            <person name="Chen W.-M."/>
        </authorList>
    </citation>
    <scope>NUCLEOTIDE SEQUENCE [LARGE SCALE GENOMIC DNA]</scope>
    <source>
        <strain evidence="2">CHR27</strain>
    </source>
</reference>
<dbReference type="EMBL" id="SBKP01000003">
    <property type="protein sequence ID" value="RXR29916.1"/>
    <property type="molecule type" value="Genomic_DNA"/>
</dbReference>
<dbReference type="Pfam" id="PF05212">
    <property type="entry name" value="DUF707"/>
    <property type="match status" value="1"/>
</dbReference>
<organism evidence="1 2">
    <name type="scientific">Sphingobium fluviale</name>
    <dbReference type="NCBI Taxonomy" id="2506423"/>
    <lineage>
        <taxon>Bacteria</taxon>
        <taxon>Pseudomonadati</taxon>
        <taxon>Pseudomonadota</taxon>
        <taxon>Alphaproteobacteria</taxon>
        <taxon>Sphingomonadales</taxon>
        <taxon>Sphingomonadaceae</taxon>
        <taxon>Sphingobium</taxon>
    </lineage>
</organism>